<dbReference type="Pfam" id="PF00531">
    <property type="entry name" value="Death"/>
    <property type="match status" value="1"/>
</dbReference>
<protein>
    <recommendedName>
        <fullName evidence="1">Death domain-containing protein</fullName>
    </recommendedName>
</protein>
<dbReference type="AlphaFoldDB" id="A0A7R9A639"/>
<dbReference type="CDD" id="cd01671">
    <property type="entry name" value="CARD"/>
    <property type="match status" value="1"/>
</dbReference>
<dbReference type="OrthoDB" id="10031931at2759"/>
<dbReference type="GO" id="GO:0007165">
    <property type="term" value="P:signal transduction"/>
    <property type="evidence" value="ECO:0007669"/>
    <property type="project" value="InterPro"/>
</dbReference>
<proteinExistence type="predicted"/>
<dbReference type="PROSITE" id="PS50017">
    <property type="entry name" value="DEATH_DOMAIN"/>
    <property type="match status" value="1"/>
</dbReference>
<evidence type="ECO:0000313" key="3">
    <source>
        <dbReference type="Proteomes" id="UP000677054"/>
    </source>
</evidence>
<reference evidence="2" key="1">
    <citation type="submission" date="2020-11" db="EMBL/GenBank/DDBJ databases">
        <authorList>
            <person name="Tran Van P."/>
        </authorList>
    </citation>
    <scope>NUCLEOTIDE SEQUENCE</scope>
</reference>
<feature type="domain" description="Death" evidence="1">
    <location>
        <begin position="224"/>
        <end position="284"/>
    </location>
</feature>
<evidence type="ECO:0000313" key="2">
    <source>
        <dbReference type="EMBL" id="CAD7247769.1"/>
    </source>
</evidence>
<dbReference type="Proteomes" id="UP000677054">
    <property type="component" value="Unassembled WGS sequence"/>
</dbReference>
<dbReference type="EMBL" id="CAJPEV010001575">
    <property type="protein sequence ID" value="CAG0893347.1"/>
    <property type="molecule type" value="Genomic_DNA"/>
</dbReference>
<keyword evidence="3" id="KW-1185">Reference proteome</keyword>
<dbReference type="InterPro" id="IPR011029">
    <property type="entry name" value="DEATH-like_dom_sf"/>
</dbReference>
<name>A0A7R9A639_9CRUS</name>
<organism evidence="2">
    <name type="scientific">Darwinula stevensoni</name>
    <dbReference type="NCBI Taxonomy" id="69355"/>
    <lineage>
        <taxon>Eukaryota</taxon>
        <taxon>Metazoa</taxon>
        <taxon>Ecdysozoa</taxon>
        <taxon>Arthropoda</taxon>
        <taxon>Crustacea</taxon>
        <taxon>Oligostraca</taxon>
        <taxon>Ostracoda</taxon>
        <taxon>Podocopa</taxon>
        <taxon>Podocopida</taxon>
        <taxon>Darwinulocopina</taxon>
        <taxon>Darwinuloidea</taxon>
        <taxon>Darwinulidae</taxon>
        <taxon>Darwinula</taxon>
    </lineage>
</organism>
<evidence type="ECO:0000259" key="1">
    <source>
        <dbReference type="PROSITE" id="PS50017"/>
    </source>
</evidence>
<accession>A0A7R9A639</accession>
<dbReference type="SUPFAM" id="SSF47986">
    <property type="entry name" value="DEATH domain"/>
    <property type="match status" value="2"/>
</dbReference>
<sequence length="310" mass="35584">MTNPIKRLRSILSAKGTIIDMGDFLYNLGENDLISHWEEDDIRSKRNYSEKMDAVFTILLRKNPTSTEEKLIKILEAMEREDIVERWENGSASRGNPSSRRDLLLANEGILKDRLDVEVVSTELLKSGVLSQGDLDEIMTPRERKEKRTVLWAKLLTKIDPRGFEKLLEALTQAKQGDVTEELRSQERSIYKGKPHIGNVLLDSIPSDEDLRRIAPKLKESWHEWESLGRELGLGSDAIDRIKSKTRSHNSERPMRTTYLLLREWKKSSPKDRPSTFRALHEALCNQGMDTSGLIALLCKKNCEDIKECL</sequence>
<dbReference type="Gene3D" id="1.10.533.10">
    <property type="entry name" value="Death Domain, Fas"/>
    <property type="match status" value="2"/>
</dbReference>
<dbReference type="InterPro" id="IPR000488">
    <property type="entry name" value="Death_dom"/>
</dbReference>
<gene>
    <name evidence="2" type="ORF">DSTB1V02_LOCUS7594</name>
</gene>
<dbReference type="CDD" id="cd01670">
    <property type="entry name" value="Death"/>
    <property type="match status" value="1"/>
</dbReference>
<dbReference type="EMBL" id="LR901092">
    <property type="protein sequence ID" value="CAD7247769.1"/>
    <property type="molecule type" value="Genomic_DNA"/>
</dbReference>